<dbReference type="OrthoDB" id="5175656at2759"/>
<evidence type="ECO:0000313" key="4">
    <source>
        <dbReference type="EMBL" id="CAG8952906.1"/>
    </source>
</evidence>
<keyword evidence="5" id="KW-1185">Reference proteome</keyword>
<comment type="similarity">
    <text evidence="1">Belongs to the peptidase C69 family. Secernin subfamily.</text>
</comment>
<protein>
    <submittedName>
        <fullName evidence="4">Uncharacterized protein</fullName>
    </submittedName>
</protein>
<keyword evidence="3" id="KW-0732">Signal</keyword>
<dbReference type="Pfam" id="PF03577">
    <property type="entry name" value="Peptidase_C69"/>
    <property type="match status" value="1"/>
</dbReference>
<dbReference type="Proteomes" id="UP000696280">
    <property type="component" value="Unassembled WGS sequence"/>
</dbReference>
<feature type="chain" id="PRO_5040182531" evidence="3">
    <location>
        <begin position="25"/>
        <end position="533"/>
    </location>
</feature>
<name>A0A9N9KTN9_9HELO</name>
<dbReference type="InterPro" id="IPR005322">
    <property type="entry name" value="Peptidase_C69"/>
</dbReference>
<proteinExistence type="inferred from homology"/>
<dbReference type="AlphaFoldDB" id="A0A9N9KTN9"/>
<organism evidence="4 5">
    <name type="scientific">Hymenoscyphus fraxineus</name>
    <dbReference type="NCBI Taxonomy" id="746836"/>
    <lineage>
        <taxon>Eukaryota</taxon>
        <taxon>Fungi</taxon>
        <taxon>Dikarya</taxon>
        <taxon>Ascomycota</taxon>
        <taxon>Pezizomycotina</taxon>
        <taxon>Leotiomycetes</taxon>
        <taxon>Helotiales</taxon>
        <taxon>Helotiaceae</taxon>
        <taxon>Hymenoscyphus</taxon>
    </lineage>
</organism>
<evidence type="ECO:0000256" key="3">
    <source>
        <dbReference type="SAM" id="SignalP"/>
    </source>
</evidence>
<feature type="region of interest" description="Disordered" evidence="2">
    <location>
        <begin position="507"/>
        <end position="533"/>
    </location>
</feature>
<sequence length="533" mass="58641">MALQLTFLTTLVAILGFLVSKSTASHGFYVGKNLTADGSVMLGGTGEEVSSHWLQIFPAKDHPPNATITVGVTKDATLPGELMTIPQVAHTLRYISMQYSDFEGFPAPLTNGGVNEKGVAIRDIWASNRDELYYMTPNPQHGLQYSDLARIALERASAAREAVEIMGDLIAKYGYATYGGNSHLIADAEEGWVIWQFAGGAKLWAAERLGPNEVRVSYPGYIEDFPTNFTGNPDYMGSPNLVSFAIEQGWYHPENETFNIFKVYGVQGLDVSARDGGFKYMSQAQLEDATLAMVPVTEEDLIERVRDPRISDDQAGYGQVVSLKAGMDPDMISIWIAPTGSVTAPYVPWWLGVKDDAVPPEFAEHRYLTKGSPSSFLNPDFQLQEASLFAGRLFKRVLYYTCSNPDAFLPVVTTMLKGFENQSRSDLGWVEKSAQILIDAGQRESARELLTYFSQTRAGKALDIGKAIVEILDSYIKLTSQWVSPIGTAINDANEGAETVNCLVGIDPDQPPNKQGLARRRMKNRGMKEKGEK</sequence>
<dbReference type="Gene3D" id="3.60.60.10">
    <property type="entry name" value="Penicillin V Acylase, Chain A"/>
    <property type="match status" value="1"/>
</dbReference>
<dbReference type="PANTHER" id="PTHR12994:SF17">
    <property type="entry name" value="LD30995P"/>
    <property type="match status" value="1"/>
</dbReference>
<dbReference type="GO" id="GO:0006508">
    <property type="term" value="P:proteolysis"/>
    <property type="evidence" value="ECO:0007669"/>
    <property type="project" value="InterPro"/>
</dbReference>
<feature type="signal peptide" evidence="3">
    <location>
        <begin position="1"/>
        <end position="24"/>
    </location>
</feature>
<evidence type="ECO:0000256" key="2">
    <source>
        <dbReference type="SAM" id="MobiDB-lite"/>
    </source>
</evidence>
<accession>A0A9N9KTN9</accession>
<evidence type="ECO:0000256" key="1">
    <source>
        <dbReference type="ARBA" id="ARBA00005705"/>
    </source>
</evidence>
<dbReference type="PANTHER" id="PTHR12994">
    <property type="entry name" value="SECERNIN"/>
    <property type="match status" value="1"/>
</dbReference>
<evidence type="ECO:0000313" key="5">
    <source>
        <dbReference type="Proteomes" id="UP000696280"/>
    </source>
</evidence>
<comment type="caution">
    <text evidence="4">The sequence shown here is derived from an EMBL/GenBank/DDBJ whole genome shotgun (WGS) entry which is preliminary data.</text>
</comment>
<dbReference type="EMBL" id="CAJVRL010000048">
    <property type="protein sequence ID" value="CAG8952906.1"/>
    <property type="molecule type" value="Genomic_DNA"/>
</dbReference>
<gene>
    <name evidence="4" type="ORF">HYFRA_00007620</name>
</gene>
<reference evidence="4" key="1">
    <citation type="submission" date="2021-07" db="EMBL/GenBank/DDBJ databases">
        <authorList>
            <person name="Durling M."/>
        </authorList>
    </citation>
    <scope>NUCLEOTIDE SEQUENCE</scope>
</reference>
<dbReference type="GO" id="GO:0070004">
    <property type="term" value="F:cysteine-type exopeptidase activity"/>
    <property type="evidence" value="ECO:0007669"/>
    <property type="project" value="InterPro"/>
</dbReference>
<dbReference type="GO" id="GO:0016805">
    <property type="term" value="F:dipeptidase activity"/>
    <property type="evidence" value="ECO:0007669"/>
    <property type="project" value="InterPro"/>
</dbReference>